<feature type="non-terminal residue" evidence="2">
    <location>
        <position position="1"/>
    </location>
</feature>
<dbReference type="PROSITE" id="PS50835">
    <property type="entry name" value="IG_LIKE"/>
    <property type="match status" value="1"/>
</dbReference>
<dbReference type="STRING" id="6337.A0A0V0X856"/>
<dbReference type="InterPro" id="IPR013098">
    <property type="entry name" value="Ig_I-set"/>
</dbReference>
<evidence type="ECO:0000313" key="3">
    <source>
        <dbReference type="Proteomes" id="UP000054815"/>
    </source>
</evidence>
<dbReference type="SMART" id="SM00409">
    <property type="entry name" value="IG"/>
    <property type="match status" value="1"/>
</dbReference>
<dbReference type="Gene3D" id="2.60.40.10">
    <property type="entry name" value="Immunoglobulins"/>
    <property type="match status" value="1"/>
</dbReference>
<dbReference type="EMBL" id="JYDU01000711">
    <property type="protein sequence ID" value="KRX84214.1"/>
    <property type="molecule type" value="Genomic_DNA"/>
</dbReference>
<sequence>LAKIQEIEAIPQKQDAEQELVPVAPSLIQPFENTERFEGQPVHFECRALPVNDPKMIIEWLHNGLPIKEGNRFRKTFDFGYVSLDIAYVFPDDSGIYACRARNDLGEAVVQAELTVLSKGSVMMDTTRPESWHKIQELETVAPALAEAEPAAAVQPRF</sequence>
<dbReference type="InterPro" id="IPR007110">
    <property type="entry name" value="Ig-like_dom"/>
</dbReference>
<evidence type="ECO:0000313" key="2">
    <source>
        <dbReference type="EMBL" id="KRX84214.1"/>
    </source>
</evidence>
<dbReference type="SMART" id="SM00408">
    <property type="entry name" value="IGc2"/>
    <property type="match status" value="1"/>
</dbReference>
<dbReference type="PANTHER" id="PTHR47633:SF4">
    <property type="entry name" value="MYOPALLADIN ISOFORM X1"/>
    <property type="match status" value="1"/>
</dbReference>
<dbReference type="Proteomes" id="UP000054815">
    <property type="component" value="Unassembled WGS sequence"/>
</dbReference>
<dbReference type="InterPro" id="IPR036179">
    <property type="entry name" value="Ig-like_dom_sf"/>
</dbReference>
<reference evidence="2 3" key="1">
    <citation type="submission" date="2015-01" db="EMBL/GenBank/DDBJ databases">
        <title>Evolution of Trichinella species and genotypes.</title>
        <authorList>
            <person name="Korhonen P.K."/>
            <person name="Edoardo P."/>
            <person name="Giuseppe L.R."/>
            <person name="Gasser R.B."/>
        </authorList>
    </citation>
    <scope>NUCLEOTIDE SEQUENCE [LARGE SCALE GENOMIC DNA]</scope>
    <source>
        <strain evidence="2">ISS141</strain>
    </source>
</reference>
<accession>A0A0V0X856</accession>
<dbReference type="AlphaFoldDB" id="A0A0V0X856"/>
<feature type="non-terminal residue" evidence="2">
    <location>
        <position position="158"/>
    </location>
</feature>
<dbReference type="FunFam" id="2.60.40.10:FF:000119">
    <property type="entry name" value="Sallimus, isoform P"/>
    <property type="match status" value="1"/>
</dbReference>
<proteinExistence type="predicted"/>
<dbReference type="InterPro" id="IPR003599">
    <property type="entry name" value="Ig_sub"/>
</dbReference>
<name>A0A0V0X856_TRIPS</name>
<feature type="domain" description="Ig-like" evidence="1">
    <location>
        <begin position="25"/>
        <end position="115"/>
    </location>
</feature>
<organism evidence="2 3">
    <name type="scientific">Trichinella pseudospiralis</name>
    <name type="common">Parasitic roundworm</name>
    <dbReference type="NCBI Taxonomy" id="6337"/>
    <lineage>
        <taxon>Eukaryota</taxon>
        <taxon>Metazoa</taxon>
        <taxon>Ecdysozoa</taxon>
        <taxon>Nematoda</taxon>
        <taxon>Enoplea</taxon>
        <taxon>Dorylaimia</taxon>
        <taxon>Trichinellida</taxon>
        <taxon>Trichinellidae</taxon>
        <taxon>Trichinella</taxon>
    </lineage>
</organism>
<dbReference type="InterPro" id="IPR013783">
    <property type="entry name" value="Ig-like_fold"/>
</dbReference>
<dbReference type="Pfam" id="PF07679">
    <property type="entry name" value="I-set"/>
    <property type="match status" value="1"/>
</dbReference>
<evidence type="ECO:0000259" key="1">
    <source>
        <dbReference type="PROSITE" id="PS50835"/>
    </source>
</evidence>
<dbReference type="InterPro" id="IPR003598">
    <property type="entry name" value="Ig_sub2"/>
</dbReference>
<dbReference type="PANTHER" id="PTHR47633">
    <property type="entry name" value="IMMUNOGLOBULIN"/>
    <property type="match status" value="1"/>
</dbReference>
<gene>
    <name evidence="2" type="primary">sls</name>
    <name evidence="2" type="ORF">T4E_11452</name>
</gene>
<comment type="caution">
    <text evidence="2">The sequence shown here is derived from an EMBL/GenBank/DDBJ whole genome shotgun (WGS) entry which is preliminary data.</text>
</comment>
<dbReference type="SUPFAM" id="SSF48726">
    <property type="entry name" value="Immunoglobulin"/>
    <property type="match status" value="1"/>
</dbReference>
<protein>
    <submittedName>
        <fullName evidence="2">Titin</fullName>
    </submittedName>
</protein>